<keyword evidence="2" id="KW-0732">Signal</keyword>
<dbReference type="Proteomes" id="UP001303046">
    <property type="component" value="Unassembled WGS sequence"/>
</dbReference>
<evidence type="ECO:0000313" key="4">
    <source>
        <dbReference type="Proteomes" id="UP001303046"/>
    </source>
</evidence>
<name>A0ABR1DEY0_NECAM</name>
<evidence type="ECO:0000256" key="1">
    <source>
        <dbReference type="SAM" id="MobiDB-lite"/>
    </source>
</evidence>
<feature type="region of interest" description="Disordered" evidence="1">
    <location>
        <begin position="150"/>
        <end position="183"/>
    </location>
</feature>
<gene>
    <name evidence="3" type="primary">Necator_chrIV.g14607</name>
    <name evidence="3" type="ORF">RB195_001312</name>
</gene>
<feature type="signal peptide" evidence="2">
    <location>
        <begin position="1"/>
        <end position="17"/>
    </location>
</feature>
<evidence type="ECO:0000256" key="2">
    <source>
        <dbReference type="SAM" id="SignalP"/>
    </source>
</evidence>
<protein>
    <submittedName>
        <fullName evidence="3">Uncharacterized protein</fullName>
    </submittedName>
</protein>
<feature type="compositionally biased region" description="Basic and acidic residues" evidence="1">
    <location>
        <begin position="150"/>
        <end position="161"/>
    </location>
</feature>
<dbReference type="EMBL" id="JAVFWL010000004">
    <property type="protein sequence ID" value="KAK6748613.1"/>
    <property type="molecule type" value="Genomic_DNA"/>
</dbReference>
<reference evidence="3 4" key="1">
    <citation type="submission" date="2023-08" db="EMBL/GenBank/DDBJ databases">
        <title>A Necator americanus chromosomal reference genome.</title>
        <authorList>
            <person name="Ilik V."/>
            <person name="Petrzelkova K.J."/>
            <person name="Pardy F."/>
            <person name="Fuh T."/>
            <person name="Niatou-Singa F.S."/>
            <person name="Gouil Q."/>
            <person name="Baker L."/>
            <person name="Ritchie M.E."/>
            <person name="Jex A.R."/>
            <person name="Gazzola D."/>
            <person name="Li H."/>
            <person name="Toshio Fujiwara R."/>
            <person name="Zhan B."/>
            <person name="Aroian R.V."/>
            <person name="Pafco B."/>
            <person name="Schwarz E.M."/>
        </authorList>
    </citation>
    <scope>NUCLEOTIDE SEQUENCE [LARGE SCALE GENOMIC DNA]</scope>
    <source>
        <strain evidence="3 4">Aroian</strain>
        <tissue evidence="3">Whole animal</tissue>
    </source>
</reference>
<organism evidence="3 4">
    <name type="scientific">Necator americanus</name>
    <name type="common">Human hookworm</name>
    <dbReference type="NCBI Taxonomy" id="51031"/>
    <lineage>
        <taxon>Eukaryota</taxon>
        <taxon>Metazoa</taxon>
        <taxon>Ecdysozoa</taxon>
        <taxon>Nematoda</taxon>
        <taxon>Chromadorea</taxon>
        <taxon>Rhabditida</taxon>
        <taxon>Rhabditina</taxon>
        <taxon>Rhabditomorpha</taxon>
        <taxon>Strongyloidea</taxon>
        <taxon>Ancylostomatidae</taxon>
        <taxon>Bunostominae</taxon>
        <taxon>Necator</taxon>
    </lineage>
</organism>
<proteinExistence type="predicted"/>
<feature type="compositionally biased region" description="Low complexity" evidence="1">
    <location>
        <begin position="253"/>
        <end position="299"/>
    </location>
</feature>
<feature type="chain" id="PRO_5045790247" evidence="2">
    <location>
        <begin position="18"/>
        <end position="306"/>
    </location>
</feature>
<accession>A0ABR1DEY0</accession>
<feature type="region of interest" description="Disordered" evidence="1">
    <location>
        <begin position="244"/>
        <end position="306"/>
    </location>
</feature>
<sequence>MQRLLLVAALYFGGCLANDAKNATAQGTYGVQNDYDQGYESPPPPPPPSYDPYVGYQFIRPPLPPLVDRDVCDLDASVLLVVHSKRHGHRSHHHDHHGHHLNRAHRVRCSVIANYDEDSCNVCCQHAARRDKKLQNNQFVGFLAVTDDFEGHRPSEDHKQDEQDDEDENMRVKRSHDHYSNKVEPIRVAEEDFKPKKYYRNVKCVCCAPKRPLPPPPQPIYQQPVYPSNDQPNYQQATQPVYQAPVEAPPTYAAPQASPVQAPYPAQAPAATTYQAAPAQAPYPAQAPATAQPTYQAVPPQSPQPY</sequence>
<comment type="caution">
    <text evidence="3">The sequence shown here is derived from an EMBL/GenBank/DDBJ whole genome shotgun (WGS) entry which is preliminary data.</text>
</comment>
<evidence type="ECO:0000313" key="3">
    <source>
        <dbReference type="EMBL" id="KAK6748613.1"/>
    </source>
</evidence>
<keyword evidence="4" id="KW-1185">Reference proteome</keyword>